<dbReference type="SUPFAM" id="SSF54786">
    <property type="entry name" value="YcfA/nrd intein domain"/>
    <property type="match status" value="1"/>
</dbReference>
<evidence type="ECO:0000256" key="7">
    <source>
        <dbReference type="ARBA" id="ARBA00023016"/>
    </source>
</evidence>
<evidence type="ECO:0000256" key="4">
    <source>
        <dbReference type="ARBA" id="ARBA00022759"/>
    </source>
</evidence>
<evidence type="ECO:0000256" key="6">
    <source>
        <dbReference type="ARBA" id="ARBA00022884"/>
    </source>
</evidence>
<evidence type="ECO:0000256" key="5">
    <source>
        <dbReference type="ARBA" id="ARBA00022801"/>
    </source>
</evidence>
<evidence type="ECO:0000256" key="2">
    <source>
        <dbReference type="ARBA" id="ARBA00022649"/>
    </source>
</evidence>
<gene>
    <name evidence="8" type="ORF">RND15_35555</name>
</gene>
<keyword evidence="4" id="KW-0255">Endonuclease</keyword>
<name>A0ABU2XPW5_9ACTN</name>
<protein>
    <submittedName>
        <fullName evidence="8">Type II toxin-antitoxin system HicA family toxin</fullName>
    </submittedName>
</protein>
<accession>A0ABU2XPW5</accession>
<keyword evidence="3" id="KW-0540">Nuclease</keyword>
<evidence type="ECO:0000256" key="1">
    <source>
        <dbReference type="ARBA" id="ARBA00006620"/>
    </source>
</evidence>
<keyword evidence="2" id="KW-1277">Toxin-antitoxin system</keyword>
<keyword evidence="5" id="KW-0378">Hydrolase</keyword>
<dbReference type="Proteomes" id="UP001180754">
    <property type="component" value="Unassembled WGS sequence"/>
</dbReference>
<dbReference type="Pfam" id="PF07927">
    <property type="entry name" value="HicA_toxin"/>
    <property type="match status" value="1"/>
</dbReference>
<proteinExistence type="inferred from homology"/>
<dbReference type="Gene3D" id="3.30.920.30">
    <property type="entry name" value="Hypothetical protein"/>
    <property type="match status" value="1"/>
</dbReference>
<evidence type="ECO:0000313" key="9">
    <source>
        <dbReference type="Proteomes" id="UP001180754"/>
    </source>
</evidence>
<comment type="similarity">
    <text evidence="1">Belongs to the HicA mRNA interferase family.</text>
</comment>
<keyword evidence="9" id="KW-1185">Reference proteome</keyword>
<reference evidence="8" key="1">
    <citation type="submission" date="2024-05" db="EMBL/GenBank/DDBJ databases">
        <title>30 novel species of actinomycetes from the DSMZ collection.</title>
        <authorList>
            <person name="Nouioui I."/>
        </authorList>
    </citation>
    <scope>NUCLEOTIDE SEQUENCE</scope>
    <source>
        <strain evidence="8">DSM 41529</strain>
    </source>
</reference>
<keyword evidence="7" id="KW-0346">Stress response</keyword>
<organism evidence="8 9">
    <name type="scientific">Streptomyces lonegramiae</name>
    <dbReference type="NCBI Taxonomy" id="3075524"/>
    <lineage>
        <taxon>Bacteria</taxon>
        <taxon>Bacillati</taxon>
        <taxon>Actinomycetota</taxon>
        <taxon>Actinomycetes</taxon>
        <taxon>Kitasatosporales</taxon>
        <taxon>Streptomycetaceae</taxon>
        <taxon>Streptomyces</taxon>
    </lineage>
</organism>
<evidence type="ECO:0000256" key="3">
    <source>
        <dbReference type="ARBA" id="ARBA00022722"/>
    </source>
</evidence>
<dbReference type="RefSeq" id="WP_311728515.1">
    <property type="nucleotide sequence ID" value="NZ_JAVRFD010000023.1"/>
</dbReference>
<dbReference type="InterPro" id="IPR038570">
    <property type="entry name" value="HicA_sf"/>
</dbReference>
<comment type="caution">
    <text evidence="8">The sequence shown here is derived from an EMBL/GenBank/DDBJ whole genome shotgun (WGS) entry which is preliminary data.</text>
</comment>
<keyword evidence="6" id="KW-0694">RNA-binding</keyword>
<dbReference type="EMBL" id="JAVRFD010000023">
    <property type="protein sequence ID" value="MDT0547969.1"/>
    <property type="molecule type" value="Genomic_DNA"/>
</dbReference>
<evidence type="ECO:0000313" key="8">
    <source>
        <dbReference type="EMBL" id="MDT0547969.1"/>
    </source>
</evidence>
<sequence length="71" mass="7962">MGTLPQISSDRLIKALERLGFTQRNGKGSHTVLRRYSTVVVVPHQNPVRRGTLRNVLKQAGITVQELLENL</sequence>
<dbReference type="InterPro" id="IPR012933">
    <property type="entry name" value="HicA_mRNA_interferase"/>
</dbReference>